<protein>
    <recommendedName>
        <fullName evidence="1">CSD domain-containing protein</fullName>
    </recommendedName>
</protein>
<dbReference type="PRINTS" id="PR00050">
    <property type="entry name" value="COLDSHOCK"/>
</dbReference>
<feature type="domain" description="CSD" evidence="1">
    <location>
        <begin position="5"/>
        <end position="33"/>
    </location>
</feature>
<dbReference type="InterPro" id="IPR012156">
    <property type="entry name" value="Cold_shock_CspA"/>
</dbReference>
<dbReference type="InterPro" id="IPR002059">
    <property type="entry name" value="CSP_DNA-bd"/>
</dbReference>
<proteinExistence type="predicted"/>
<name>X1RGA4_9ZZZZ</name>
<dbReference type="SUPFAM" id="SSF50249">
    <property type="entry name" value="Nucleic acid-binding proteins"/>
    <property type="match status" value="1"/>
</dbReference>
<dbReference type="PIRSF" id="PIRSF002599">
    <property type="entry name" value="Cold_shock_A"/>
    <property type="match status" value="1"/>
</dbReference>
<evidence type="ECO:0000259" key="1">
    <source>
        <dbReference type="PROSITE" id="PS51857"/>
    </source>
</evidence>
<reference evidence="2" key="1">
    <citation type="journal article" date="2014" name="Front. Microbiol.">
        <title>High frequency of phylogenetically diverse reductive dehalogenase-homologous genes in deep subseafloor sedimentary metagenomes.</title>
        <authorList>
            <person name="Kawai M."/>
            <person name="Futagami T."/>
            <person name="Toyoda A."/>
            <person name="Takaki Y."/>
            <person name="Nishi S."/>
            <person name="Hori S."/>
            <person name="Arai W."/>
            <person name="Tsubouchi T."/>
            <person name="Morono Y."/>
            <person name="Uchiyama I."/>
            <person name="Ito T."/>
            <person name="Fujiyama A."/>
            <person name="Inagaki F."/>
            <person name="Takami H."/>
        </authorList>
    </citation>
    <scope>NUCLEOTIDE SEQUENCE</scope>
    <source>
        <strain evidence="2">Expedition CK06-06</strain>
    </source>
</reference>
<dbReference type="AlphaFoldDB" id="X1RGA4"/>
<dbReference type="PROSITE" id="PS51857">
    <property type="entry name" value="CSD_2"/>
    <property type="match status" value="1"/>
</dbReference>
<dbReference type="InterPro" id="IPR012340">
    <property type="entry name" value="NA-bd_OB-fold"/>
</dbReference>
<organism evidence="2">
    <name type="scientific">marine sediment metagenome</name>
    <dbReference type="NCBI Taxonomy" id="412755"/>
    <lineage>
        <taxon>unclassified sequences</taxon>
        <taxon>metagenomes</taxon>
        <taxon>ecological metagenomes</taxon>
    </lineage>
</organism>
<comment type="caution">
    <text evidence="2">The sequence shown here is derived from an EMBL/GenBank/DDBJ whole genome shotgun (WGS) entry which is preliminary data.</text>
</comment>
<accession>X1RGA4</accession>
<dbReference type="Pfam" id="PF00313">
    <property type="entry name" value="CSD"/>
    <property type="match status" value="1"/>
</dbReference>
<evidence type="ECO:0000313" key="2">
    <source>
        <dbReference type="EMBL" id="GAI79762.1"/>
    </source>
</evidence>
<dbReference type="Gene3D" id="2.40.50.140">
    <property type="entry name" value="Nucleic acid-binding proteins"/>
    <property type="match status" value="1"/>
</dbReference>
<sequence>MVLKLVKGTVKWFNSRKGFGFISSEEGNDVFVH</sequence>
<feature type="non-terminal residue" evidence="2">
    <location>
        <position position="33"/>
    </location>
</feature>
<dbReference type="EMBL" id="BARW01012043">
    <property type="protein sequence ID" value="GAI79762.1"/>
    <property type="molecule type" value="Genomic_DNA"/>
</dbReference>
<dbReference type="CDD" id="cd04458">
    <property type="entry name" value="CSP_CDS"/>
    <property type="match status" value="1"/>
</dbReference>
<gene>
    <name evidence="2" type="ORF">S12H4_22913</name>
</gene>
<dbReference type="GO" id="GO:0003676">
    <property type="term" value="F:nucleic acid binding"/>
    <property type="evidence" value="ECO:0007669"/>
    <property type="project" value="InterPro"/>
</dbReference>